<proteinExistence type="predicted"/>
<evidence type="ECO:0000313" key="2">
    <source>
        <dbReference type="EMBL" id="MBM6661557.1"/>
    </source>
</evidence>
<gene>
    <name evidence="2" type="ORF">H6B30_07285</name>
</gene>
<feature type="domain" description="TonB-dependent receptor plug" evidence="1">
    <location>
        <begin position="16"/>
        <end position="120"/>
    </location>
</feature>
<comment type="caution">
    <text evidence="2">The sequence shown here is derived from an EMBL/GenBank/DDBJ whole genome shotgun (WGS) entry which is preliminary data.</text>
</comment>
<dbReference type="InterPro" id="IPR012910">
    <property type="entry name" value="Plug_dom"/>
</dbReference>
<dbReference type="AlphaFoldDB" id="A0A939B500"/>
<dbReference type="SUPFAM" id="SSF56935">
    <property type="entry name" value="Porins"/>
    <property type="match status" value="1"/>
</dbReference>
<sequence>MISIMTAGCLTEAMAREVTDSVDVSNGETVNVAFGQADKRDLMGAVSTVNVAELLEKDYHTGATDNLNAIIGGYSGTIWGQWPLIIIDGIPRNVADVNATMVETVTVLKGASAVALYGSRIIITTKRGKVSRMHIDVRANVGLKVPKAFPKYLDAASYMALYNEACRNDGINERYDATTIYQTARHSNPYRYPDLDLYSSDYLRKFTTTADATGEVYGGSKSTQYYVNFGMNYANELVKLGEADKNNTKNFYVRTNVDMRITDWLKAQVNAAVNVQDRYWGRDDFWNTASTLRPNWFAPLLPIDQMDQNNSAIRDIISTSSHIIDGKYLLGGTSTDLSNNLATTMAAGYVKYRTRNFMFDVNIGADLSMLLKSLSFKTVFGVDYENYYSEAYKVDYAVYEPTWSNVNGRDMITSLKKYNEDTASSNEYLGDSKYRQTITFSAQFDYNRTFNDSHNVSATLLGWGYQTQQSTDANHGSSNYHRTSNVNLGLRAAYNYQHRYYFDFTGAMVHSAKLPEGNRNALSPTVALGWRVSQEKWFAENVAFVDDLKRTASFANLHEDLDINNYYLYQGYYDTKGGWYQWHDSSAGGYTASQKLGSNPNLTFVTRKEMRFGLEASLFDWLLTIDANYFRYVMDGGLATGNNTVYPSWFSYSNVNFLPNINFNKDRYSGFDFTVNLHKKVGQVDASLGLAGMYSTAEATKRDEVYSDKYQYRVGNPLNSQWGYVCEGFFDSQADIAAHAQQTFGSVKPGDLKYKDVNGDNVVDSRDQVNLGRGTSPFTYGINLTLKWKDFTLFVAGTGQTGAKGFKNSDYYWVRGSRKYSEVVMGRWTEDTKTTATFPRLSTNDNSNNFRNSTFWLYSTDRFDLNKVQFTYDLGKSMFKPGMLVKGLSVYVSGESLLTIAKERKHMERNIGGAPYTRNFNIGLKAQF</sequence>
<evidence type="ECO:0000259" key="1">
    <source>
        <dbReference type="Pfam" id="PF07715"/>
    </source>
</evidence>
<dbReference type="InterPro" id="IPR037066">
    <property type="entry name" value="Plug_dom_sf"/>
</dbReference>
<organism evidence="2 3">
    <name type="scientific">Marseilla massiliensis</name>
    <dbReference type="NCBI Taxonomy" id="1841864"/>
    <lineage>
        <taxon>Bacteria</taxon>
        <taxon>Pseudomonadati</taxon>
        <taxon>Bacteroidota</taxon>
        <taxon>Bacteroidia</taxon>
        <taxon>Bacteroidales</taxon>
        <taxon>Prevotellaceae</taxon>
        <taxon>Marseilla</taxon>
    </lineage>
</organism>
<evidence type="ECO:0000313" key="3">
    <source>
        <dbReference type="Proteomes" id="UP000764045"/>
    </source>
</evidence>
<protein>
    <submittedName>
        <fullName evidence="2">SusC/RagA family TonB-linked outer membrane protein</fullName>
    </submittedName>
</protein>
<reference evidence="2 3" key="1">
    <citation type="journal article" date="2021" name="Sci. Rep.">
        <title>The distribution of antibiotic resistance genes in chicken gut microbiota commensals.</title>
        <authorList>
            <person name="Juricova H."/>
            <person name="Matiasovicova J."/>
            <person name="Kubasova T."/>
            <person name="Cejkova D."/>
            <person name="Rychlik I."/>
        </authorList>
    </citation>
    <scope>NUCLEOTIDE SEQUENCE [LARGE SCALE GENOMIC DNA]</scope>
    <source>
        <strain evidence="2 3">An819</strain>
    </source>
</reference>
<dbReference type="Pfam" id="PF07715">
    <property type="entry name" value="Plug"/>
    <property type="match status" value="1"/>
</dbReference>
<dbReference type="NCBIfam" id="TIGR04056">
    <property type="entry name" value="OMP_RagA_SusC"/>
    <property type="match status" value="1"/>
</dbReference>
<dbReference type="EMBL" id="JACJJL010000010">
    <property type="protein sequence ID" value="MBM6661557.1"/>
    <property type="molecule type" value="Genomic_DNA"/>
</dbReference>
<accession>A0A939B500</accession>
<dbReference type="Proteomes" id="UP000764045">
    <property type="component" value="Unassembled WGS sequence"/>
</dbReference>
<dbReference type="Gene3D" id="2.170.130.10">
    <property type="entry name" value="TonB-dependent receptor, plug domain"/>
    <property type="match status" value="1"/>
</dbReference>
<dbReference type="InterPro" id="IPR023996">
    <property type="entry name" value="TonB-dep_OMP_SusC/RagA"/>
</dbReference>
<name>A0A939B500_9BACT</name>
<keyword evidence="3" id="KW-1185">Reference proteome</keyword>